<keyword evidence="1" id="KW-0175">Coiled coil</keyword>
<evidence type="ECO:0000313" key="4">
    <source>
        <dbReference type="Proteomes" id="UP000076532"/>
    </source>
</evidence>
<gene>
    <name evidence="3" type="ORF">FIBSPDRAFT_210440</name>
</gene>
<feature type="compositionally biased region" description="Polar residues" evidence="2">
    <location>
        <begin position="252"/>
        <end position="265"/>
    </location>
</feature>
<organism evidence="3 4">
    <name type="scientific">Athelia psychrophila</name>
    <dbReference type="NCBI Taxonomy" id="1759441"/>
    <lineage>
        <taxon>Eukaryota</taxon>
        <taxon>Fungi</taxon>
        <taxon>Dikarya</taxon>
        <taxon>Basidiomycota</taxon>
        <taxon>Agaricomycotina</taxon>
        <taxon>Agaricomycetes</taxon>
        <taxon>Agaricomycetidae</taxon>
        <taxon>Atheliales</taxon>
        <taxon>Atheliaceae</taxon>
        <taxon>Athelia</taxon>
    </lineage>
</organism>
<name>A0A166WRQ1_9AGAM</name>
<dbReference type="AlphaFoldDB" id="A0A166WRQ1"/>
<feature type="compositionally biased region" description="Low complexity" evidence="2">
    <location>
        <begin position="157"/>
        <end position="171"/>
    </location>
</feature>
<reference evidence="3 4" key="1">
    <citation type="journal article" date="2016" name="Mol. Biol. Evol.">
        <title>Comparative Genomics of Early-Diverging Mushroom-Forming Fungi Provides Insights into the Origins of Lignocellulose Decay Capabilities.</title>
        <authorList>
            <person name="Nagy L.G."/>
            <person name="Riley R."/>
            <person name="Tritt A."/>
            <person name="Adam C."/>
            <person name="Daum C."/>
            <person name="Floudas D."/>
            <person name="Sun H."/>
            <person name="Yadav J.S."/>
            <person name="Pangilinan J."/>
            <person name="Larsson K.H."/>
            <person name="Matsuura K."/>
            <person name="Barry K."/>
            <person name="Labutti K."/>
            <person name="Kuo R."/>
            <person name="Ohm R.A."/>
            <person name="Bhattacharya S.S."/>
            <person name="Shirouzu T."/>
            <person name="Yoshinaga Y."/>
            <person name="Martin F.M."/>
            <person name="Grigoriev I.V."/>
            <person name="Hibbett D.S."/>
        </authorList>
    </citation>
    <scope>NUCLEOTIDE SEQUENCE [LARGE SCALE GENOMIC DNA]</scope>
    <source>
        <strain evidence="3 4">CBS 109695</strain>
    </source>
</reference>
<keyword evidence="4" id="KW-1185">Reference proteome</keyword>
<dbReference type="Proteomes" id="UP000076532">
    <property type="component" value="Unassembled WGS sequence"/>
</dbReference>
<protein>
    <submittedName>
        <fullName evidence="3">Uncharacterized protein</fullName>
    </submittedName>
</protein>
<feature type="coiled-coil region" evidence="1">
    <location>
        <begin position="216"/>
        <end position="243"/>
    </location>
</feature>
<feature type="region of interest" description="Disordered" evidence="2">
    <location>
        <begin position="23"/>
        <end position="56"/>
    </location>
</feature>
<feature type="region of interest" description="Disordered" evidence="2">
    <location>
        <begin position="250"/>
        <end position="282"/>
    </location>
</feature>
<sequence>MFHLSPLPVNIPSLPAMTNFNALEDDEEDEDFKSIDKSPIDPKSTPYEPFSSIDPFPVASKTHVPRVSSGLAMTAPKTIDAWECATPASTKGYSPPASCSASPTKEVSRRERSMSHASDTVKPRDSSLGHNPSREESRSRDPVDYHRRRVQLHDLLESPGTSTSSSLPTHSYLQAIMTSESGPPRSLSSQSQGSAFGSRISPPPSTRPPLISHASSAAILLERERLEREKERAREQKEREVKDRYIERRHTVSASSRDWASQGSFGSLGRAAGKNANKIYSP</sequence>
<evidence type="ECO:0000256" key="1">
    <source>
        <dbReference type="SAM" id="Coils"/>
    </source>
</evidence>
<proteinExistence type="predicted"/>
<feature type="region of interest" description="Disordered" evidence="2">
    <location>
        <begin position="87"/>
        <end position="212"/>
    </location>
</feature>
<evidence type="ECO:0000256" key="2">
    <source>
        <dbReference type="SAM" id="MobiDB-lite"/>
    </source>
</evidence>
<evidence type="ECO:0000313" key="3">
    <source>
        <dbReference type="EMBL" id="KZP34034.1"/>
    </source>
</evidence>
<feature type="compositionally biased region" description="Polar residues" evidence="2">
    <location>
        <begin position="176"/>
        <end position="195"/>
    </location>
</feature>
<dbReference type="EMBL" id="KV417481">
    <property type="protein sequence ID" value="KZP34034.1"/>
    <property type="molecule type" value="Genomic_DNA"/>
</dbReference>
<accession>A0A166WRQ1</accession>
<feature type="compositionally biased region" description="Basic and acidic residues" evidence="2">
    <location>
        <begin position="106"/>
        <end position="156"/>
    </location>
</feature>
<feature type="compositionally biased region" description="Polar residues" evidence="2">
    <location>
        <begin position="87"/>
        <end position="105"/>
    </location>
</feature>